<evidence type="ECO:0000313" key="2">
    <source>
        <dbReference type="EMBL" id="PIL42492.1"/>
    </source>
</evidence>
<feature type="non-terminal residue" evidence="4">
    <location>
        <position position="27"/>
    </location>
</feature>
<dbReference type="EMBL" id="PDOC01000044">
    <property type="protein sequence ID" value="PIL42006.1"/>
    <property type="molecule type" value="Genomic_DNA"/>
</dbReference>
<evidence type="ECO:0000313" key="5">
    <source>
        <dbReference type="Proteomes" id="UP000230390"/>
    </source>
</evidence>
<dbReference type="EMBL" id="PDOC01000025">
    <property type="protein sequence ID" value="PIL42492.1"/>
    <property type="molecule type" value="Genomic_DNA"/>
</dbReference>
<dbReference type="Proteomes" id="UP000230390">
    <property type="component" value="Unassembled WGS sequence"/>
</dbReference>
<gene>
    <name evidence="4" type="ORF">CR105_05575</name>
    <name evidence="3" type="ORF">CR105_14090</name>
    <name evidence="2" type="ORF">CR105_23680</name>
    <name evidence="1" type="ORF">CR105_26645</name>
</gene>
<dbReference type="EMBL" id="PDOC01000003">
    <property type="protein sequence ID" value="PIL45560.1"/>
    <property type="molecule type" value="Genomic_DNA"/>
</dbReference>
<reference evidence="4 5" key="1">
    <citation type="submission" date="2017-10" db="EMBL/GenBank/DDBJ databases">
        <title>Massilia psychrophilum sp. nov., a novel purple-pigmented bacterium isolated from Tianshan glacier, Xinjiang Municipality, China.</title>
        <authorList>
            <person name="Wang H."/>
        </authorList>
    </citation>
    <scope>NUCLEOTIDE SEQUENCE [LARGE SCALE GENOMIC DNA]</scope>
    <source>
        <strain evidence="4 5">JCM 30074</strain>
    </source>
</reference>
<evidence type="ECO:0000313" key="1">
    <source>
        <dbReference type="EMBL" id="PIL42006.1"/>
    </source>
</evidence>
<dbReference type="EMBL" id="PDOC01000007">
    <property type="protein sequence ID" value="PIL44575.1"/>
    <property type="molecule type" value="Genomic_DNA"/>
</dbReference>
<proteinExistence type="predicted"/>
<organism evidence="4 5">
    <name type="scientific">Massilia eurypsychrophila</name>
    <dbReference type="NCBI Taxonomy" id="1485217"/>
    <lineage>
        <taxon>Bacteria</taxon>
        <taxon>Pseudomonadati</taxon>
        <taxon>Pseudomonadota</taxon>
        <taxon>Betaproteobacteria</taxon>
        <taxon>Burkholderiales</taxon>
        <taxon>Oxalobacteraceae</taxon>
        <taxon>Telluria group</taxon>
        <taxon>Massilia</taxon>
    </lineage>
</organism>
<dbReference type="AlphaFoldDB" id="A0A2G8THM6"/>
<evidence type="ECO:0000313" key="4">
    <source>
        <dbReference type="EMBL" id="PIL45560.1"/>
    </source>
</evidence>
<sequence>MSKVYSDAFIEQALVKVYSRGERTIQD</sequence>
<protein>
    <submittedName>
        <fullName evidence="4">Transposase</fullName>
    </submittedName>
</protein>
<accession>A0A2G8THM6</accession>
<name>A0A2G8THM6_9BURK</name>
<keyword evidence="5" id="KW-1185">Reference proteome</keyword>
<evidence type="ECO:0000313" key="3">
    <source>
        <dbReference type="EMBL" id="PIL44575.1"/>
    </source>
</evidence>
<comment type="caution">
    <text evidence="4">The sequence shown here is derived from an EMBL/GenBank/DDBJ whole genome shotgun (WGS) entry which is preliminary data.</text>
</comment>